<evidence type="ECO:0000256" key="7">
    <source>
        <dbReference type="ARBA" id="ARBA00022842"/>
    </source>
</evidence>
<dbReference type="SUPFAM" id="SSF53244">
    <property type="entry name" value="MurD-like peptide ligases, peptide-binding domain"/>
    <property type="match status" value="1"/>
</dbReference>
<keyword evidence="14" id="KW-1185">Reference proteome</keyword>
<evidence type="ECO:0000256" key="10">
    <source>
        <dbReference type="PIRNR" id="PIRNR001563"/>
    </source>
</evidence>
<dbReference type="GO" id="GO:0008841">
    <property type="term" value="F:dihydrofolate synthase activity"/>
    <property type="evidence" value="ECO:0007669"/>
    <property type="project" value="TreeGrafter"/>
</dbReference>
<reference evidence="13 14" key="1">
    <citation type="submission" date="2013-08" db="EMBL/GenBank/DDBJ databases">
        <title>Lactobacillus wasatchii sp. WDC04, a late gas producing bacteria isolated from aged chedder cheese.</title>
        <authorList>
            <person name="Oberg C.J."/>
            <person name="Culumber M."/>
            <person name="McMahon D.J."/>
            <person name="Broadbent J.R."/>
            <person name="Oberg T.S."/>
            <person name="Ortaki F."/>
        </authorList>
    </citation>
    <scope>NUCLEOTIDE SEQUENCE [LARGE SCALE GENOMIC DNA]</scope>
    <source>
        <strain evidence="13 14">WDC04</strain>
    </source>
</reference>
<dbReference type="GO" id="GO:0046872">
    <property type="term" value="F:metal ion binding"/>
    <property type="evidence" value="ECO:0007669"/>
    <property type="project" value="UniProtKB-KW"/>
</dbReference>
<dbReference type="EC" id="6.3.2.17" evidence="2"/>
<dbReference type="GO" id="GO:0004326">
    <property type="term" value="F:tetrahydrofolylpolyglutamate synthase activity"/>
    <property type="evidence" value="ECO:0007669"/>
    <property type="project" value="UniProtKB-EC"/>
</dbReference>
<evidence type="ECO:0000313" key="13">
    <source>
        <dbReference type="EMBL" id="KIS02709.1"/>
    </source>
</evidence>
<proteinExistence type="inferred from homology"/>
<dbReference type="AlphaFoldDB" id="A0A0D0YTW4"/>
<dbReference type="Gene3D" id="3.90.190.20">
    <property type="entry name" value="Mur ligase, C-terminal domain"/>
    <property type="match status" value="1"/>
</dbReference>
<feature type="domain" description="Mur ligase C-terminal" evidence="11">
    <location>
        <begin position="298"/>
        <end position="415"/>
    </location>
</feature>
<dbReference type="Pfam" id="PF08245">
    <property type="entry name" value="Mur_ligase_M"/>
    <property type="match status" value="1"/>
</dbReference>
<dbReference type="InterPro" id="IPR004101">
    <property type="entry name" value="Mur_ligase_C"/>
</dbReference>
<evidence type="ECO:0000256" key="6">
    <source>
        <dbReference type="ARBA" id="ARBA00022840"/>
    </source>
</evidence>
<dbReference type="EMBL" id="AWTT01000054">
    <property type="protein sequence ID" value="KIS02709.1"/>
    <property type="molecule type" value="Genomic_DNA"/>
</dbReference>
<dbReference type="NCBIfam" id="TIGR01499">
    <property type="entry name" value="folC"/>
    <property type="match status" value="1"/>
</dbReference>
<evidence type="ECO:0000256" key="9">
    <source>
        <dbReference type="ARBA" id="ARBA00047493"/>
    </source>
</evidence>
<evidence type="ECO:0000256" key="4">
    <source>
        <dbReference type="ARBA" id="ARBA00022723"/>
    </source>
</evidence>
<dbReference type="InterPro" id="IPR018109">
    <property type="entry name" value="Folylpolyglutamate_synth_CS"/>
</dbReference>
<dbReference type="InterPro" id="IPR013221">
    <property type="entry name" value="Mur_ligase_cen"/>
</dbReference>
<dbReference type="PANTHER" id="PTHR11136">
    <property type="entry name" value="FOLYLPOLYGLUTAMATE SYNTHASE-RELATED"/>
    <property type="match status" value="1"/>
</dbReference>
<dbReference type="InterPro" id="IPR036615">
    <property type="entry name" value="Mur_ligase_C_dom_sf"/>
</dbReference>
<dbReference type="STRING" id="1335616.WDC_1713"/>
<keyword evidence="7" id="KW-0460">Magnesium</keyword>
<dbReference type="SUPFAM" id="SSF53623">
    <property type="entry name" value="MurD-like peptide ligases, catalytic domain"/>
    <property type="match status" value="1"/>
</dbReference>
<feature type="domain" description="Mur ligase central" evidence="12">
    <location>
        <begin position="46"/>
        <end position="271"/>
    </location>
</feature>
<evidence type="ECO:0000259" key="11">
    <source>
        <dbReference type="Pfam" id="PF02875"/>
    </source>
</evidence>
<keyword evidence="6 10" id="KW-0067">ATP-binding</keyword>
<evidence type="ECO:0000313" key="14">
    <source>
        <dbReference type="Proteomes" id="UP000032279"/>
    </source>
</evidence>
<comment type="similarity">
    <text evidence="1 10">Belongs to the folylpolyglutamate synthase family.</text>
</comment>
<dbReference type="Proteomes" id="UP000032279">
    <property type="component" value="Unassembled WGS sequence"/>
</dbReference>
<dbReference type="GO" id="GO:0005524">
    <property type="term" value="F:ATP binding"/>
    <property type="evidence" value="ECO:0007669"/>
    <property type="project" value="UniProtKB-KW"/>
</dbReference>
<dbReference type="PROSITE" id="PS01011">
    <property type="entry name" value="FOLYLPOLYGLU_SYNT_1"/>
    <property type="match status" value="1"/>
</dbReference>
<dbReference type="RefSeq" id="WP_044011403.1">
    <property type="nucleotide sequence ID" value="NZ_AWTT01000054.1"/>
</dbReference>
<dbReference type="PANTHER" id="PTHR11136:SF0">
    <property type="entry name" value="DIHYDROFOLATE SYNTHETASE-RELATED"/>
    <property type="match status" value="1"/>
</dbReference>
<dbReference type="Gene3D" id="3.40.1190.10">
    <property type="entry name" value="Mur-like, catalytic domain"/>
    <property type="match status" value="1"/>
</dbReference>
<dbReference type="GO" id="GO:0005737">
    <property type="term" value="C:cytoplasm"/>
    <property type="evidence" value="ECO:0007669"/>
    <property type="project" value="TreeGrafter"/>
</dbReference>
<dbReference type="Pfam" id="PF02875">
    <property type="entry name" value="Mur_ligase_C"/>
    <property type="match status" value="1"/>
</dbReference>
<dbReference type="InterPro" id="IPR001645">
    <property type="entry name" value="Folylpolyglutamate_synth"/>
</dbReference>
<accession>A0A0D0YTW4</accession>
<organism evidence="13 14">
    <name type="scientific">Paucilactobacillus wasatchensis</name>
    <dbReference type="NCBI Taxonomy" id="1335616"/>
    <lineage>
        <taxon>Bacteria</taxon>
        <taxon>Bacillati</taxon>
        <taxon>Bacillota</taxon>
        <taxon>Bacilli</taxon>
        <taxon>Lactobacillales</taxon>
        <taxon>Lactobacillaceae</taxon>
        <taxon>Paucilactobacillus</taxon>
    </lineage>
</organism>
<evidence type="ECO:0000256" key="3">
    <source>
        <dbReference type="ARBA" id="ARBA00022598"/>
    </source>
</evidence>
<evidence type="ECO:0000256" key="8">
    <source>
        <dbReference type="ARBA" id="ARBA00030592"/>
    </source>
</evidence>
<comment type="catalytic activity">
    <reaction evidence="9">
        <text>(6S)-5,6,7,8-tetrahydrofolyl-(gamma-L-Glu)(n) + L-glutamate + ATP = (6S)-5,6,7,8-tetrahydrofolyl-(gamma-L-Glu)(n+1) + ADP + phosphate + H(+)</text>
        <dbReference type="Rhea" id="RHEA:10580"/>
        <dbReference type="Rhea" id="RHEA-COMP:14738"/>
        <dbReference type="Rhea" id="RHEA-COMP:14740"/>
        <dbReference type="ChEBI" id="CHEBI:15378"/>
        <dbReference type="ChEBI" id="CHEBI:29985"/>
        <dbReference type="ChEBI" id="CHEBI:30616"/>
        <dbReference type="ChEBI" id="CHEBI:43474"/>
        <dbReference type="ChEBI" id="CHEBI:141005"/>
        <dbReference type="ChEBI" id="CHEBI:456216"/>
        <dbReference type="EC" id="6.3.2.17"/>
    </reaction>
</comment>
<keyword evidence="3 10" id="KW-0436">Ligase</keyword>
<dbReference type="PATRIC" id="fig|1335616.4.peg.1722"/>
<evidence type="ECO:0000259" key="12">
    <source>
        <dbReference type="Pfam" id="PF08245"/>
    </source>
</evidence>
<evidence type="ECO:0000256" key="5">
    <source>
        <dbReference type="ARBA" id="ARBA00022741"/>
    </source>
</evidence>
<sequence>MNSYEKVLDQMNHEMLAADDDRVALLKEVLAAMDHPDKKFKVIHLAGTNGKGSTGAMIAQMLLNQGYRVGHFTSPALVDQREQIAINREMISQNDFVQTYTWICTQLPPQISAKDLTAFEWFTLIMLQFFANQKVDWAIIEAGLGGKDDATNAIMPPLLTIFTHIDIDHTKILGNTIKMIAYNKSQIIKPETTVFIAPNQRSEVMKVLNKVAIENGAQEVWSSAKVEAEVVARQLTGTSLIITSRSLTCEPISLKLLGDFQIDNFKTVVAVYDWLAEHHLISNKQVLIDAARQIEIPGRMQVLGTTPPIILDGAHNPDAVDRLLQSLDALFAEVHFIFVLGFLKDKNYLQMAKKFSQVAQQIFVTTPDNSDRALASRQLHSILPESHVVANAQQGVKKALQVADAKTVIVVTGSFYVVKEMFRQ</sequence>
<dbReference type="PIRSF" id="PIRSF001563">
    <property type="entry name" value="Folylpolyglu_synth"/>
    <property type="match status" value="1"/>
</dbReference>
<name>A0A0D0YTW4_9LACO</name>
<comment type="caution">
    <text evidence="13">The sequence shown here is derived from an EMBL/GenBank/DDBJ whole genome shotgun (WGS) entry which is preliminary data.</text>
</comment>
<evidence type="ECO:0000256" key="1">
    <source>
        <dbReference type="ARBA" id="ARBA00008276"/>
    </source>
</evidence>
<evidence type="ECO:0000256" key="2">
    <source>
        <dbReference type="ARBA" id="ARBA00013025"/>
    </source>
</evidence>
<keyword evidence="5 10" id="KW-0547">Nucleotide-binding</keyword>
<gene>
    <name evidence="13" type="ORF">WDC_1713</name>
</gene>
<keyword evidence="4" id="KW-0479">Metal-binding</keyword>
<dbReference type="InterPro" id="IPR036565">
    <property type="entry name" value="Mur-like_cat_sf"/>
</dbReference>
<protein>
    <recommendedName>
        <fullName evidence="2">tetrahydrofolate synthase</fullName>
        <ecNumber evidence="2">6.3.2.17</ecNumber>
    </recommendedName>
    <alternativeName>
        <fullName evidence="8">Tetrahydrofolylpolyglutamate synthase</fullName>
    </alternativeName>
</protein>